<gene>
    <name evidence="1" type="ORF">S06H3_59203</name>
</gene>
<evidence type="ECO:0008006" key="2">
    <source>
        <dbReference type="Google" id="ProtNLM"/>
    </source>
</evidence>
<protein>
    <recommendedName>
        <fullName evidence="2">Helix-turn-helix type 11 domain-containing protein</fullName>
    </recommendedName>
</protein>
<proteinExistence type="predicted"/>
<accession>X1NUL6</accession>
<dbReference type="EMBL" id="BARV01038425">
    <property type="protein sequence ID" value="GAI47742.1"/>
    <property type="molecule type" value="Genomic_DNA"/>
</dbReference>
<sequence length="198" mass="22051">MATIQQLLEALNTKGAAVSTSELAKELGASNETTLKQLKREKAKRTVDGSSEEGWLITDEGKKALEKGIHPTMLDEEVTPRQQFEAIGRRIGIKEERIVLATDIVWSGEFNDIKWVWQALGQADIADDLRGVWVNAWRAKLHKAIPPELETELTGVSKTTADEERRGVAPSKRSREYIIVDDEPVRVGENLGDYSLAD</sequence>
<comment type="caution">
    <text evidence="1">The sequence shown here is derived from an EMBL/GenBank/DDBJ whole genome shotgun (WGS) entry which is preliminary data.</text>
</comment>
<reference evidence="1" key="1">
    <citation type="journal article" date="2014" name="Front. Microbiol.">
        <title>High frequency of phylogenetically diverse reductive dehalogenase-homologous genes in deep subseafloor sedimentary metagenomes.</title>
        <authorList>
            <person name="Kawai M."/>
            <person name="Futagami T."/>
            <person name="Toyoda A."/>
            <person name="Takaki Y."/>
            <person name="Nishi S."/>
            <person name="Hori S."/>
            <person name="Arai W."/>
            <person name="Tsubouchi T."/>
            <person name="Morono Y."/>
            <person name="Uchiyama I."/>
            <person name="Ito T."/>
            <person name="Fujiyama A."/>
            <person name="Inagaki F."/>
            <person name="Takami H."/>
        </authorList>
    </citation>
    <scope>NUCLEOTIDE SEQUENCE</scope>
    <source>
        <strain evidence="1">Expedition CK06-06</strain>
    </source>
</reference>
<feature type="non-terminal residue" evidence="1">
    <location>
        <position position="198"/>
    </location>
</feature>
<name>X1NUL6_9ZZZZ</name>
<organism evidence="1">
    <name type="scientific">marine sediment metagenome</name>
    <dbReference type="NCBI Taxonomy" id="412755"/>
    <lineage>
        <taxon>unclassified sequences</taxon>
        <taxon>metagenomes</taxon>
        <taxon>ecological metagenomes</taxon>
    </lineage>
</organism>
<evidence type="ECO:0000313" key="1">
    <source>
        <dbReference type="EMBL" id="GAI47742.1"/>
    </source>
</evidence>
<dbReference type="AlphaFoldDB" id="X1NUL6"/>